<sequence>MKWRNRSLRRRLVISLLIPLLVVSSLMLLEVRSNAVNSTNQAFDRALLSSALAIADRVVLIGGKIEVDVPYVALEMLTSAAEDRVFYQVSTAQGEFITGYEDLPPVPEKFLPLREEPVFYDAVYNGETVRIGALSRYVASVRKATRFHVLVAETMGTRTRLSEDILASAAARQILLIVIAAMIVWFGIGQGLKPLARLEEALNRRSPSDLRPILHDVPIEVRHLVGAINQLFGRLENSLKTMQRFTADAAHQLRTPLAALRTQAELGQREKDPEKIHQIMDTIAASTRQTSHLANQLLASARAAPEGLAGRPFDKIDLCEITRAVTGSKVPVAIERGIDLGYEGITDPAWIMGDATLIEELLKNLVHNALTYCPSGSAVTVRLEQNTSKNKVILTVEDNGPGIPVEHRKDVFKRFYRINDAGYDEGCGLGLSIVKEIAARHETKVKLTQPKEHSGCIFSISFDMAPLDERKEN</sequence>
<evidence type="ECO:0000313" key="13">
    <source>
        <dbReference type="EMBL" id="OAZ09386.1"/>
    </source>
</evidence>
<comment type="caution">
    <text evidence="13">The sequence shown here is derived from an EMBL/GenBank/DDBJ whole genome shotgun (WGS) entry which is preliminary data.</text>
</comment>
<dbReference type="SMART" id="SM00388">
    <property type="entry name" value="HisKA"/>
    <property type="match status" value="1"/>
</dbReference>
<evidence type="ECO:0000256" key="9">
    <source>
        <dbReference type="ARBA" id="ARBA00023012"/>
    </source>
</evidence>
<dbReference type="InterPro" id="IPR050428">
    <property type="entry name" value="TCS_sensor_his_kinase"/>
</dbReference>
<dbReference type="Pfam" id="PF00512">
    <property type="entry name" value="HisKA"/>
    <property type="match status" value="1"/>
</dbReference>
<dbReference type="RefSeq" id="WP_064781400.1">
    <property type="nucleotide sequence ID" value="NZ_JPVZ01000005.1"/>
</dbReference>
<evidence type="ECO:0000313" key="14">
    <source>
        <dbReference type="Proteomes" id="UP000094009"/>
    </source>
</evidence>
<dbReference type="SUPFAM" id="SSF47384">
    <property type="entry name" value="Homodimeric domain of signal transducing histidine kinase"/>
    <property type="match status" value="1"/>
</dbReference>
<dbReference type="PROSITE" id="PS50885">
    <property type="entry name" value="HAMP"/>
    <property type="match status" value="1"/>
</dbReference>
<dbReference type="InterPro" id="IPR003594">
    <property type="entry name" value="HATPase_dom"/>
</dbReference>
<keyword evidence="7 13" id="KW-0418">Kinase</keyword>
<gene>
    <name evidence="13" type="ORF">TH4_13105</name>
</gene>
<evidence type="ECO:0000256" key="7">
    <source>
        <dbReference type="ARBA" id="ARBA00022777"/>
    </source>
</evidence>
<evidence type="ECO:0000256" key="4">
    <source>
        <dbReference type="ARBA" id="ARBA00022553"/>
    </source>
</evidence>
<dbReference type="InterPro" id="IPR003661">
    <property type="entry name" value="HisK_dim/P_dom"/>
</dbReference>
<name>A0A853KXP8_9PROT</name>
<dbReference type="InterPro" id="IPR003660">
    <property type="entry name" value="HAMP_dom"/>
</dbReference>
<protein>
    <recommendedName>
        <fullName evidence="3">histidine kinase</fullName>
        <ecNumber evidence="3">2.7.13.3</ecNumber>
    </recommendedName>
</protein>
<dbReference type="AlphaFoldDB" id="A0A853KXP8"/>
<dbReference type="EMBL" id="JPVZ01000005">
    <property type="protein sequence ID" value="OAZ09386.1"/>
    <property type="molecule type" value="Genomic_DNA"/>
</dbReference>
<feature type="domain" description="HAMP" evidence="12">
    <location>
        <begin position="189"/>
        <end position="240"/>
    </location>
</feature>
<dbReference type="PANTHER" id="PTHR45436">
    <property type="entry name" value="SENSOR HISTIDINE KINASE YKOH"/>
    <property type="match status" value="1"/>
</dbReference>
<dbReference type="PRINTS" id="PR00344">
    <property type="entry name" value="BCTRLSENSOR"/>
</dbReference>
<dbReference type="InterPro" id="IPR005467">
    <property type="entry name" value="His_kinase_dom"/>
</dbReference>
<dbReference type="Gene3D" id="1.10.287.130">
    <property type="match status" value="1"/>
</dbReference>
<reference evidence="13 14" key="1">
    <citation type="submission" date="2014-07" db="EMBL/GenBank/DDBJ databases">
        <title>Draft genome sequence of Thalassospira tepidiphila 1-1B.</title>
        <authorList>
            <person name="Lai Q."/>
            <person name="Shao Z."/>
        </authorList>
    </citation>
    <scope>NUCLEOTIDE SEQUENCE [LARGE SCALE GENOMIC DNA]</scope>
    <source>
        <strain evidence="13 14">MCCC 1A03514</strain>
    </source>
</reference>
<keyword evidence="4" id="KW-0597">Phosphoprotein</keyword>
<dbReference type="Pfam" id="PF08521">
    <property type="entry name" value="2CSK_N"/>
    <property type="match status" value="1"/>
</dbReference>
<dbReference type="Gene3D" id="3.30.565.10">
    <property type="entry name" value="Histidine kinase-like ATPase, C-terminal domain"/>
    <property type="match status" value="1"/>
</dbReference>
<keyword evidence="8" id="KW-1133">Transmembrane helix</keyword>
<proteinExistence type="predicted"/>
<organism evidence="13 14">
    <name type="scientific">Thalassospira tepidiphila MCCC 1A03514</name>
    <dbReference type="NCBI Taxonomy" id="1177930"/>
    <lineage>
        <taxon>Bacteria</taxon>
        <taxon>Pseudomonadati</taxon>
        <taxon>Pseudomonadota</taxon>
        <taxon>Alphaproteobacteria</taxon>
        <taxon>Rhodospirillales</taxon>
        <taxon>Thalassospiraceae</taxon>
        <taxon>Thalassospira</taxon>
    </lineage>
</organism>
<keyword evidence="5" id="KW-0808">Transferase</keyword>
<dbReference type="GO" id="GO:0000155">
    <property type="term" value="F:phosphorelay sensor kinase activity"/>
    <property type="evidence" value="ECO:0007669"/>
    <property type="project" value="InterPro"/>
</dbReference>
<dbReference type="InterPro" id="IPR004358">
    <property type="entry name" value="Sig_transdc_His_kin-like_C"/>
</dbReference>
<evidence type="ECO:0000256" key="10">
    <source>
        <dbReference type="ARBA" id="ARBA00023136"/>
    </source>
</evidence>
<dbReference type="PANTHER" id="PTHR45436:SF1">
    <property type="entry name" value="SENSOR PROTEIN QSEC"/>
    <property type="match status" value="1"/>
</dbReference>
<dbReference type="GO" id="GO:0005886">
    <property type="term" value="C:plasma membrane"/>
    <property type="evidence" value="ECO:0007669"/>
    <property type="project" value="TreeGrafter"/>
</dbReference>
<evidence type="ECO:0000256" key="3">
    <source>
        <dbReference type="ARBA" id="ARBA00012438"/>
    </source>
</evidence>
<dbReference type="EC" id="2.7.13.3" evidence="3"/>
<dbReference type="InterPro" id="IPR013727">
    <property type="entry name" value="2CSK_N"/>
</dbReference>
<dbReference type="CDD" id="cd00082">
    <property type="entry name" value="HisKA"/>
    <property type="match status" value="1"/>
</dbReference>
<dbReference type="InterPro" id="IPR036097">
    <property type="entry name" value="HisK_dim/P_sf"/>
</dbReference>
<evidence type="ECO:0000259" key="12">
    <source>
        <dbReference type="PROSITE" id="PS50885"/>
    </source>
</evidence>
<feature type="domain" description="Histidine kinase" evidence="11">
    <location>
        <begin position="248"/>
        <end position="466"/>
    </location>
</feature>
<evidence type="ECO:0000256" key="1">
    <source>
        <dbReference type="ARBA" id="ARBA00000085"/>
    </source>
</evidence>
<comment type="subcellular location">
    <subcellularLocation>
        <location evidence="2">Membrane</location>
    </subcellularLocation>
</comment>
<evidence type="ECO:0000256" key="6">
    <source>
        <dbReference type="ARBA" id="ARBA00022692"/>
    </source>
</evidence>
<keyword evidence="9" id="KW-0902">Two-component regulatory system</keyword>
<dbReference type="PROSITE" id="PS50109">
    <property type="entry name" value="HIS_KIN"/>
    <property type="match status" value="1"/>
</dbReference>
<accession>A0A853KXP8</accession>
<keyword evidence="10" id="KW-0472">Membrane</keyword>
<dbReference type="SUPFAM" id="SSF55874">
    <property type="entry name" value="ATPase domain of HSP90 chaperone/DNA topoisomerase II/histidine kinase"/>
    <property type="match status" value="1"/>
</dbReference>
<evidence type="ECO:0000256" key="2">
    <source>
        <dbReference type="ARBA" id="ARBA00004370"/>
    </source>
</evidence>
<keyword evidence="6" id="KW-0812">Transmembrane</keyword>
<dbReference type="InterPro" id="IPR036890">
    <property type="entry name" value="HATPase_C_sf"/>
</dbReference>
<evidence type="ECO:0000256" key="5">
    <source>
        <dbReference type="ARBA" id="ARBA00022679"/>
    </source>
</evidence>
<evidence type="ECO:0000256" key="8">
    <source>
        <dbReference type="ARBA" id="ARBA00022989"/>
    </source>
</evidence>
<dbReference type="SMART" id="SM00387">
    <property type="entry name" value="HATPase_c"/>
    <property type="match status" value="1"/>
</dbReference>
<dbReference type="Proteomes" id="UP000094009">
    <property type="component" value="Unassembled WGS sequence"/>
</dbReference>
<dbReference type="Pfam" id="PF02518">
    <property type="entry name" value="HATPase_c"/>
    <property type="match status" value="1"/>
</dbReference>
<comment type="catalytic activity">
    <reaction evidence="1">
        <text>ATP + protein L-histidine = ADP + protein N-phospho-L-histidine.</text>
        <dbReference type="EC" id="2.7.13.3"/>
    </reaction>
</comment>
<evidence type="ECO:0000259" key="11">
    <source>
        <dbReference type="PROSITE" id="PS50109"/>
    </source>
</evidence>